<accession>A0A0F9U6Z6</accession>
<organism evidence="1">
    <name type="scientific">marine sediment metagenome</name>
    <dbReference type="NCBI Taxonomy" id="412755"/>
    <lineage>
        <taxon>unclassified sequences</taxon>
        <taxon>metagenomes</taxon>
        <taxon>ecological metagenomes</taxon>
    </lineage>
</organism>
<name>A0A0F9U6Z6_9ZZZZ</name>
<reference evidence="1" key="1">
    <citation type="journal article" date="2015" name="Nature">
        <title>Complex archaea that bridge the gap between prokaryotes and eukaryotes.</title>
        <authorList>
            <person name="Spang A."/>
            <person name="Saw J.H."/>
            <person name="Jorgensen S.L."/>
            <person name="Zaremba-Niedzwiedzka K."/>
            <person name="Martijn J."/>
            <person name="Lind A.E."/>
            <person name="van Eijk R."/>
            <person name="Schleper C."/>
            <person name="Guy L."/>
            <person name="Ettema T.J."/>
        </authorList>
    </citation>
    <scope>NUCLEOTIDE SEQUENCE</scope>
</reference>
<protein>
    <submittedName>
        <fullName evidence="1">Uncharacterized protein</fullName>
    </submittedName>
</protein>
<dbReference type="EMBL" id="LAZR01001169">
    <property type="protein sequence ID" value="KKN49413.1"/>
    <property type="molecule type" value="Genomic_DNA"/>
</dbReference>
<gene>
    <name evidence="1" type="ORF">LCGC14_0643030</name>
</gene>
<dbReference type="AlphaFoldDB" id="A0A0F9U6Z6"/>
<comment type="caution">
    <text evidence="1">The sequence shown here is derived from an EMBL/GenBank/DDBJ whole genome shotgun (WGS) entry which is preliminary data.</text>
</comment>
<proteinExistence type="predicted"/>
<evidence type="ECO:0000313" key="1">
    <source>
        <dbReference type="EMBL" id="KKN49413.1"/>
    </source>
</evidence>
<sequence>MAEPRWVSDKKKARRMEEGFIHCKNKSGEKIFKGYDANRAWMMVKPDPKPVTSKRK</sequence>